<dbReference type="PANTHER" id="PTHR12202:SF0">
    <property type="entry name" value="ESF1 HOMOLOG"/>
    <property type="match status" value="1"/>
</dbReference>
<sequence length="510" mass="59089">MAPPASTDEPARHKKAKKSRSEKEEKKQKKGRQERPATEDAPAPDAAERKKRKHKEGREEKRGGKKSKKEGRHEGKAAEAEAAEAGRDEKMRRAMEDERFAAARMDPRFRRMRRKEAKVALDSRFSSMMTDPRFASTAAPVDKRGRRRRKRENPLLNYYLNQEEEEEEEEEEEGKEKAKLVEEEEEEEEEDEVEDQEEEESSSSDDDEDEDMDDDDELSVGSDIAHYLMGRHDDTPMIDKETHRLAVVNMDWDHIKAVDLYMVMTSCLPKGGRVLSVSIYPSEFGLKCMEIESTQGPAALVNANVDDNKDSDDNEDDKDDDEVISDDDDDEDNTDEEEEEVDSDKENNKLRAYELNRLKYYYAVVVCDSSATANHLYMTLDGTEFLKTANVLDLQFIPDSREFKHPARDVVTELDELNMYLASDDSASDEDGVDNSDDESLPNGGSKRKLTKEERRGWLFYCKETNLMRSKLMTRIWRLHSIRSLRISVNVLWRERAMRKRPSWRSTKRK</sequence>
<organism evidence="3 4">
    <name type="scientific">Panicum virgatum</name>
    <name type="common">Blackwell switchgrass</name>
    <dbReference type="NCBI Taxonomy" id="38727"/>
    <lineage>
        <taxon>Eukaryota</taxon>
        <taxon>Viridiplantae</taxon>
        <taxon>Streptophyta</taxon>
        <taxon>Embryophyta</taxon>
        <taxon>Tracheophyta</taxon>
        <taxon>Spermatophyta</taxon>
        <taxon>Magnoliopsida</taxon>
        <taxon>Liliopsida</taxon>
        <taxon>Poales</taxon>
        <taxon>Poaceae</taxon>
        <taxon>PACMAD clade</taxon>
        <taxon>Panicoideae</taxon>
        <taxon>Panicodae</taxon>
        <taxon>Paniceae</taxon>
        <taxon>Panicinae</taxon>
        <taxon>Panicum</taxon>
        <taxon>Panicum sect. Hiantes</taxon>
    </lineage>
</organism>
<protein>
    <recommendedName>
        <fullName evidence="2">ESF1 RRM domain-containing protein</fullName>
    </recommendedName>
</protein>
<evidence type="ECO:0000256" key="1">
    <source>
        <dbReference type="SAM" id="MobiDB-lite"/>
    </source>
</evidence>
<dbReference type="Proteomes" id="UP000823388">
    <property type="component" value="Chromosome 2K"/>
</dbReference>
<dbReference type="GO" id="GO:0003723">
    <property type="term" value="F:RNA binding"/>
    <property type="evidence" value="ECO:0007669"/>
    <property type="project" value="TreeGrafter"/>
</dbReference>
<feature type="region of interest" description="Disordered" evidence="1">
    <location>
        <begin position="425"/>
        <end position="448"/>
    </location>
</feature>
<feature type="region of interest" description="Disordered" evidence="1">
    <location>
        <begin position="122"/>
        <end position="218"/>
    </location>
</feature>
<feature type="compositionally biased region" description="Basic and acidic residues" evidence="1">
    <location>
        <begin position="19"/>
        <end position="38"/>
    </location>
</feature>
<feature type="region of interest" description="Disordered" evidence="1">
    <location>
        <begin position="303"/>
        <end position="348"/>
    </location>
</feature>
<keyword evidence="4" id="KW-1185">Reference proteome</keyword>
<gene>
    <name evidence="3" type="ORF">PVAP13_2KG454600</name>
</gene>
<reference evidence="3" key="1">
    <citation type="submission" date="2020-05" db="EMBL/GenBank/DDBJ databases">
        <title>WGS assembly of Panicum virgatum.</title>
        <authorList>
            <person name="Lovell J.T."/>
            <person name="Jenkins J."/>
            <person name="Shu S."/>
            <person name="Juenger T.E."/>
            <person name="Schmutz J."/>
        </authorList>
    </citation>
    <scope>NUCLEOTIDE SEQUENCE</scope>
    <source>
        <strain evidence="3">AP13</strain>
    </source>
</reference>
<dbReference type="Pfam" id="PF25121">
    <property type="entry name" value="RRM_ESF1"/>
    <property type="match status" value="1"/>
</dbReference>
<proteinExistence type="predicted"/>
<feature type="region of interest" description="Disordered" evidence="1">
    <location>
        <begin position="1"/>
        <end position="100"/>
    </location>
</feature>
<feature type="compositionally biased region" description="Acidic residues" evidence="1">
    <location>
        <begin position="162"/>
        <end position="173"/>
    </location>
</feature>
<dbReference type="AlphaFoldDB" id="A0A8T0WJ54"/>
<comment type="caution">
    <text evidence="3">The sequence shown here is derived from an EMBL/GenBank/DDBJ whole genome shotgun (WGS) entry which is preliminary data.</text>
</comment>
<dbReference type="EMBL" id="CM029039">
    <property type="protein sequence ID" value="KAG2645836.1"/>
    <property type="molecule type" value="Genomic_DNA"/>
</dbReference>
<dbReference type="InterPro" id="IPR039754">
    <property type="entry name" value="Esf1"/>
</dbReference>
<dbReference type="GO" id="GO:0006364">
    <property type="term" value="P:rRNA processing"/>
    <property type="evidence" value="ECO:0007669"/>
    <property type="project" value="InterPro"/>
</dbReference>
<feature type="compositionally biased region" description="Basic and acidic residues" evidence="1">
    <location>
        <begin position="71"/>
        <end position="100"/>
    </location>
</feature>
<dbReference type="InterPro" id="IPR056750">
    <property type="entry name" value="RRM_ESF1"/>
</dbReference>
<feature type="domain" description="ESF1 RRM" evidence="2">
    <location>
        <begin position="242"/>
        <end position="412"/>
    </location>
</feature>
<evidence type="ECO:0000313" key="3">
    <source>
        <dbReference type="EMBL" id="KAG2645836.1"/>
    </source>
</evidence>
<feature type="compositionally biased region" description="Acidic residues" evidence="1">
    <location>
        <begin position="309"/>
        <end position="343"/>
    </location>
</feature>
<accession>A0A8T0WJ54</accession>
<feature type="compositionally biased region" description="Acidic residues" evidence="1">
    <location>
        <begin position="182"/>
        <end position="218"/>
    </location>
</feature>
<evidence type="ECO:0000313" key="4">
    <source>
        <dbReference type="Proteomes" id="UP000823388"/>
    </source>
</evidence>
<dbReference type="PANTHER" id="PTHR12202">
    <property type="entry name" value="ESF1 HOMOLOG"/>
    <property type="match status" value="1"/>
</dbReference>
<feature type="compositionally biased region" description="Acidic residues" evidence="1">
    <location>
        <begin position="426"/>
        <end position="440"/>
    </location>
</feature>
<evidence type="ECO:0000259" key="2">
    <source>
        <dbReference type="Pfam" id="PF25121"/>
    </source>
</evidence>
<name>A0A8T0WJ54_PANVG</name>